<evidence type="ECO:0000313" key="2">
    <source>
        <dbReference type="EMBL" id="BBH49720.1"/>
    </source>
</evidence>
<reference evidence="3" key="1">
    <citation type="submission" date="2018-11" db="EMBL/GenBank/DDBJ databases">
        <title>Comparative genomics of Parolsenella catena and Libanicoccus massiliensis: Reclassification of Libanicoccus massiliensis as Parolsenella massiliensis comb. nov.</title>
        <authorList>
            <person name="Sakamoto M."/>
            <person name="Ikeyama N."/>
            <person name="Murakami T."/>
            <person name="Mori H."/>
            <person name="Yuki M."/>
            <person name="Ohkuma M."/>
        </authorList>
    </citation>
    <scope>NUCLEOTIDE SEQUENCE [LARGE SCALE GENOMIC DNA]</scope>
    <source>
        <strain evidence="3">JCM 31932</strain>
    </source>
</reference>
<dbReference type="Pfam" id="PF00359">
    <property type="entry name" value="PTS_EIIA_2"/>
    <property type="match status" value="1"/>
</dbReference>
<dbReference type="InterPro" id="IPR016152">
    <property type="entry name" value="PTrfase/Anion_transptr"/>
</dbReference>
<organism evidence="2 3">
    <name type="scientific">Parolsenella catena</name>
    <dbReference type="NCBI Taxonomy" id="2003188"/>
    <lineage>
        <taxon>Bacteria</taxon>
        <taxon>Bacillati</taxon>
        <taxon>Actinomycetota</taxon>
        <taxon>Coriobacteriia</taxon>
        <taxon>Coriobacteriales</taxon>
        <taxon>Atopobiaceae</taxon>
        <taxon>Parolsenella</taxon>
    </lineage>
</organism>
<dbReference type="KEGG" id="pcat:Pcatena_03070"/>
<dbReference type="CDD" id="cd00211">
    <property type="entry name" value="PTS_IIA_fru"/>
    <property type="match status" value="1"/>
</dbReference>
<protein>
    <submittedName>
        <fullName evidence="2">Galactitol-specific PTS system IIA component</fullName>
    </submittedName>
</protein>
<dbReference type="InterPro" id="IPR002178">
    <property type="entry name" value="PTS_EIIA_type-2_dom"/>
</dbReference>
<dbReference type="EMBL" id="AP019367">
    <property type="protein sequence ID" value="BBH49720.1"/>
    <property type="molecule type" value="Genomic_DNA"/>
</dbReference>
<dbReference type="OrthoDB" id="3192919at2"/>
<gene>
    <name evidence="2" type="primary">pts35A_1</name>
    <name evidence="2" type="ORF">Pcatena_03070</name>
</gene>
<dbReference type="Proteomes" id="UP000273154">
    <property type="component" value="Chromosome"/>
</dbReference>
<evidence type="ECO:0000313" key="3">
    <source>
        <dbReference type="Proteomes" id="UP000273154"/>
    </source>
</evidence>
<dbReference type="InterPro" id="IPR051541">
    <property type="entry name" value="PTS_SugarTrans_NitroReg"/>
</dbReference>
<dbReference type="PROSITE" id="PS51094">
    <property type="entry name" value="PTS_EIIA_TYPE_2"/>
    <property type="match status" value="1"/>
</dbReference>
<dbReference type="SUPFAM" id="SSF55804">
    <property type="entry name" value="Phoshotransferase/anion transport protein"/>
    <property type="match status" value="1"/>
</dbReference>
<dbReference type="GeneID" id="88848453"/>
<proteinExistence type="predicted"/>
<sequence length="156" mass="17156">MSQADVELLRPELVFFDLEANDAQELFDGLEDRLKPLGYLKDTWRAAIGEREKNYPTGLACPTAQIAIPHTDPVNLERPYIAIVKPKSPIKFQPMGGMGDEVEAKLVINLGIMRDGGQVEMLQKLMGIFMDEAKSANVLSQTTPEGMVSAFGGYLA</sequence>
<dbReference type="PANTHER" id="PTHR47738">
    <property type="entry name" value="PTS SYSTEM FRUCTOSE-LIKE EIIA COMPONENT-RELATED"/>
    <property type="match status" value="1"/>
</dbReference>
<dbReference type="PANTHER" id="PTHR47738:SF3">
    <property type="entry name" value="PHOSPHOTRANSFERASE SYSTEM MANNITOL_FRUCTOSE-SPECIFIC IIA DOMAIN CONTAINING PROTEIN"/>
    <property type="match status" value="1"/>
</dbReference>
<dbReference type="Gene3D" id="3.40.930.10">
    <property type="entry name" value="Mannitol-specific EII, Chain A"/>
    <property type="match status" value="1"/>
</dbReference>
<accession>A0A3G9K9J6</accession>
<evidence type="ECO:0000259" key="1">
    <source>
        <dbReference type="PROSITE" id="PS51094"/>
    </source>
</evidence>
<feature type="domain" description="PTS EIIA type-2" evidence="1">
    <location>
        <begin position="7"/>
        <end position="154"/>
    </location>
</feature>
<name>A0A3G9K9J6_9ACTN</name>
<dbReference type="AlphaFoldDB" id="A0A3G9K9J6"/>
<dbReference type="RefSeq" id="WP_126421033.1">
    <property type="nucleotide sequence ID" value="NZ_AP019367.1"/>
</dbReference>
<keyword evidence="3" id="KW-1185">Reference proteome</keyword>